<gene>
    <name evidence="1" type="ORF">WJX72_002090</name>
</gene>
<reference evidence="1 2" key="1">
    <citation type="journal article" date="2024" name="Nat. Commun.">
        <title>Phylogenomics reveals the evolutionary origins of lichenization in chlorophyte algae.</title>
        <authorList>
            <person name="Puginier C."/>
            <person name="Libourel C."/>
            <person name="Otte J."/>
            <person name="Skaloud P."/>
            <person name="Haon M."/>
            <person name="Grisel S."/>
            <person name="Petersen M."/>
            <person name="Berrin J.G."/>
            <person name="Delaux P.M."/>
            <person name="Dal Grande F."/>
            <person name="Keller J."/>
        </authorList>
    </citation>
    <scope>NUCLEOTIDE SEQUENCE [LARGE SCALE GENOMIC DNA]</scope>
    <source>
        <strain evidence="1 2">SAG 2043</strain>
    </source>
</reference>
<accession>A0AAW1Q6N9</accession>
<dbReference type="AlphaFoldDB" id="A0AAW1Q6N9"/>
<name>A0AAW1Q6N9_9CHLO</name>
<dbReference type="EMBL" id="JALJOR010000005">
    <property type="protein sequence ID" value="KAK9816571.1"/>
    <property type="molecule type" value="Genomic_DNA"/>
</dbReference>
<sequence length="101" mass="11281">MYRRALQSCVKANAQDPSACNRLDTRLAECYAEDVCPLETAAFQTCYHKVGTLAEKDPGDLKGRLKERGIDCEAEATAMKRCLRDYKLYPFALDAAKKASK</sequence>
<comment type="caution">
    <text evidence="1">The sequence shown here is derived from an EMBL/GenBank/DDBJ whole genome shotgun (WGS) entry which is preliminary data.</text>
</comment>
<proteinExistence type="predicted"/>
<protein>
    <submittedName>
        <fullName evidence="1">Uncharacterized protein</fullName>
    </submittedName>
</protein>
<evidence type="ECO:0000313" key="2">
    <source>
        <dbReference type="Proteomes" id="UP001489004"/>
    </source>
</evidence>
<dbReference type="Proteomes" id="UP001489004">
    <property type="component" value="Unassembled WGS sequence"/>
</dbReference>
<keyword evidence="2" id="KW-1185">Reference proteome</keyword>
<evidence type="ECO:0000313" key="1">
    <source>
        <dbReference type="EMBL" id="KAK9816571.1"/>
    </source>
</evidence>
<organism evidence="1 2">
    <name type="scientific">[Myrmecia] bisecta</name>
    <dbReference type="NCBI Taxonomy" id="41462"/>
    <lineage>
        <taxon>Eukaryota</taxon>
        <taxon>Viridiplantae</taxon>
        <taxon>Chlorophyta</taxon>
        <taxon>core chlorophytes</taxon>
        <taxon>Trebouxiophyceae</taxon>
        <taxon>Trebouxiales</taxon>
        <taxon>Trebouxiaceae</taxon>
        <taxon>Myrmecia</taxon>
    </lineage>
</organism>